<evidence type="ECO:0000313" key="1">
    <source>
        <dbReference type="EMBL" id="OEG13431.1"/>
    </source>
</evidence>
<proteinExistence type="predicted"/>
<sequence>MFDTSSKYSFKNTKSLLQIIGVGPQAMQWSKKEYEDAGCGSSAVVVDGTNKYFAAEENEVTDHEKLDFLRLNAGRTFELRSIVTLDQIASLLPLS</sequence>
<dbReference type="AlphaFoldDB" id="A0A1E5GL87"/>
<name>A0A1E5GL87_9ENTE</name>
<dbReference type="RefSeq" id="WP_069644499.1">
    <property type="nucleotide sequence ID" value="NZ_MIJZ01000001.1"/>
</dbReference>
<keyword evidence="2" id="KW-1185">Reference proteome</keyword>
<accession>A0A1E5GL87</accession>
<reference evidence="2" key="1">
    <citation type="submission" date="2016-09" db="EMBL/GenBank/DDBJ databases">
        <authorList>
            <person name="Gulvik C.A."/>
        </authorList>
    </citation>
    <scope>NUCLEOTIDE SEQUENCE [LARGE SCALE GENOMIC DNA]</scope>
    <source>
        <strain evidence="2">DSM 23328</strain>
    </source>
</reference>
<protein>
    <submittedName>
        <fullName evidence="1">Uncharacterized protein</fullName>
    </submittedName>
</protein>
<organism evidence="1 2">
    <name type="scientific">Enterococcus ureasiticus</name>
    <dbReference type="NCBI Taxonomy" id="903984"/>
    <lineage>
        <taxon>Bacteria</taxon>
        <taxon>Bacillati</taxon>
        <taxon>Bacillota</taxon>
        <taxon>Bacilli</taxon>
        <taxon>Lactobacillales</taxon>
        <taxon>Enterococcaceae</taxon>
        <taxon>Enterococcus</taxon>
    </lineage>
</organism>
<dbReference type="Proteomes" id="UP000094068">
    <property type="component" value="Unassembled WGS sequence"/>
</dbReference>
<dbReference type="OrthoDB" id="9988923at2"/>
<gene>
    <name evidence="1" type="ORF">BCR21_00090</name>
</gene>
<dbReference type="EMBL" id="MIJZ01000001">
    <property type="protein sequence ID" value="OEG13431.1"/>
    <property type="molecule type" value="Genomic_DNA"/>
</dbReference>
<comment type="caution">
    <text evidence="1">The sequence shown here is derived from an EMBL/GenBank/DDBJ whole genome shotgun (WGS) entry which is preliminary data.</text>
</comment>
<evidence type="ECO:0000313" key="2">
    <source>
        <dbReference type="Proteomes" id="UP000094068"/>
    </source>
</evidence>